<sequence length="164" mass="18037">MVKVEIFGLAVDEAGKSPIIVLKDEEETRVLPIWIGAMEAMAISMAINKVPFPRPMTHDLLLNAVRSLGGTVNRVEITDIENGTFFAEIVVSAKEETLRLDSRPSDAIALAVRAECPIFAGEAVLNEAGGAFPDHPETVIKTENADKWQEELDKLSEDDIKYKM</sequence>
<organism evidence="2 3">
    <name type="scientific">Pseudodesulfovibrio hydrargyri</name>
    <dbReference type="NCBI Taxonomy" id="2125990"/>
    <lineage>
        <taxon>Bacteria</taxon>
        <taxon>Pseudomonadati</taxon>
        <taxon>Thermodesulfobacteriota</taxon>
        <taxon>Desulfovibrionia</taxon>
        <taxon>Desulfovibrionales</taxon>
        <taxon>Desulfovibrionaceae</taxon>
    </lineage>
</organism>
<protein>
    <recommendedName>
        <fullName evidence="1">BFN domain-containing protein</fullName>
    </recommendedName>
</protein>
<dbReference type="PANTHER" id="PTHR15160:SF1">
    <property type="entry name" value="VON HIPPEL-LINDAU DISEASE TUMOR SUPPRESSOR"/>
    <property type="match status" value="1"/>
</dbReference>
<dbReference type="Gene3D" id="3.10.690.10">
    <property type="entry name" value="Bifunctional nuclease domain"/>
    <property type="match status" value="1"/>
</dbReference>
<proteinExistence type="predicted"/>
<evidence type="ECO:0000313" key="2">
    <source>
        <dbReference type="EMBL" id="OIQ51672.1"/>
    </source>
</evidence>
<dbReference type="OrthoDB" id="9788698at2"/>
<feature type="domain" description="BFN" evidence="1">
    <location>
        <begin position="1"/>
        <end position="132"/>
    </location>
</feature>
<reference evidence="2 3" key="1">
    <citation type="submission" date="2015-09" db="EMBL/GenBank/DDBJ databases">
        <title>Genome of Desulfovibrio dechloracetivorans BerOc1, a mercury methylating strain isolated from highly hydrocarbons and metals contaminated coastal sediments.</title>
        <authorList>
            <person name="Goni Urriza M."/>
            <person name="Gassie C."/>
            <person name="Bouchez O."/>
            <person name="Klopp C."/>
            <person name="Ranchou-Peyruse A."/>
            <person name="Remy G."/>
        </authorList>
    </citation>
    <scope>NUCLEOTIDE SEQUENCE [LARGE SCALE GENOMIC DNA]</scope>
    <source>
        <strain evidence="2 3">BerOc1</strain>
    </source>
</reference>
<dbReference type="InterPro" id="IPR036104">
    <property type="entry name" value="BFN_sf"/>
</dbReference>
<dbReference type="SUPFAM" id="SSF103256">
    <property type="entry name" value="Hypothetical protein TM0160"/>
    <property type="match status" value="1"/>
</dbReference>
<dbReference type="Pfam" id="PF02577">
    <property type="entry name" value="BFN_dom"/>
    <property type="match status" value="1"/>
</dbReference>
<accession>A0A1J5NA18</accession>
<dbReference type="AlphaFoldDB" id="A0A1J5NA18"/>
<dbReference type="PROSITE" id="PS51658">
    <property type="entry name" value="BFN"/>
    <property type="match status" value="1"/>
</dbReference>
<dbReference type="RefSeq" id="WP_071543797.1">
    <property type="nucleotide sequence ID" value="NZ_LKAQ01000001.1"/>
</dbReference>
<dbReference type="GO" id="GO:0004518">
    <property type="term" value="F:nuclease activity"/>
    <property type="evidence" value="ECO:0007669"/>
    <property type="project" value="InterPro"/>
</dbReference>
<dbReference type="PANTHER" id="PTHR15160">
    <property type="entry name" value="VON HIPPEL-LINDAU PROTEIN"/>
    <property type="match status" value="1"/>
</dbReference>
<comment type="caution">
    <text evidence="2">The sequence shown here is derived from an EMBL/GenBank/DDBJ whole genome shotgun (WGS) entry which is preliminary data.</text>
</comment>
<dbReference type="Proteomes" id="UP000181901">
    <property type="component" value="Unassembled WGS sequence"/>
</dbReference>
<dbReference type="InterPro" id="IPR003729">
    <property type="entry name" value="Bi_nuclease_dom"/>
</dbReference>
<dbReference type="EMBL" id="LKAQ01000001">
    <property type="protein sequence ID" value="OIQ51672.1"/>
    <property type="molecule type" value="Genomic_DNA"/>
</dbReference>
<name>A0A1J5NA18_9BACT</name>
<gene>
    <name evidence="2" type="ORF">BerOc1_00127</name>
</gene>
<keyword evidence="3" id="KW-1185">Reference proteome</keyword>
<evidence type="ECO:0000259" key="1">
    <source>
        <dbReference type="PROSITE" id="PS51658"/>
    </source>
</evidence>
<evidence type="ECO:0000313" key="3">
    <source>
        <dbReference type="Proteomes" id="UP000181901"/>
    </source>
</evidence>